<sequence length="141" mass="15456">MLEKGVLQECRRHGGSRVAMGKLIAVANSRLLADLSGVMTEVILPLLGRKTHVRTEQTQAPGKFCALCFRLLLALLCTAPQALQQHTTCFSSVCYVMGNLAGAGFIDERKAVPSIKKVLLVERTANKLQLQQSWSDVYTVQ</sequence>
<dbReference type="InParanoid" id="L9L1U1"/>
<reference evidence="2" key="1">
    <citation type="submission" date="2012-07" db="EMBL/GenBank/DDBJ databases">
        <title>Genome of the Chinese tree shrew, a rising model animal genetically related to primates.</title>
        <authorList>
            <person name="Zhang G."/>
            <person name="Fan Y."/>
            <person name="Yao Y."/>
            <person name="Huang Z."/>
        </authorList>
    </citation>
    <scope>NUCLEOTIDE SEQUENCE [LARGE SCALE GENOMIC DNA]</scope>
</reference>
<protein>
    <submittedName>
        <fullName evidence="1">Uncharacterized protein</fullName>
    </submittedName>
</protein>
<proteinExistence type="predicted"/>
<keyword evidence="2" id="KW-1185">Reference proteome</keyword>
<dbReference type="Proteomes" id="UP000011518">
    <property type="component" value="Unassembled WGS sequence"/>
</dbReference>
<dbReference type="AlphaFoldDB" id="L9L1U1"/>
<name>L9L1U1_TUPCH</name>
<dbReference type="EMBL" id="KB320561">
    <property type="protein sequence ID" value="ELW68729.1"/>
    <property type="molecule type" value="Genomic_DNA"/>
</dbReference>
<gene>
    <name evidence="1" type="ORF">TREES_T100007261</name>
</gene>
<evidence type="ECO:0000313" key="2">
    <source>
        <dbReference type="Proteomes" id="UP000011518"/>
    </source>
</evidence>
<reference evidence="2" key="2">
    <citation type="journal article" date="2013" name="Nat. Commun.">
        <title>Genome of the Chinese tree shrew.</title>
        <authorList>
            <person name="Fan Y."/>
            <person name="Huang Z.Y."/>
            <person name="Cao C.C."/>
            <person name="Chen C.S."/>
            <person name="Chen Y.X."/>
            <person name="Fan D.D."/>
            <person name="He J."/>
            <person name="Hou H.L."/>
            <person name="Hu L."/>
            <person name="Hu X.T."/>
            <person name="Jiang X.T."/>
            <person name="Lai R."/>
            <person name="Lang Y.S."/>
            <person name="Liang B."/>
            <person name="Liao S.G."/>
            <person name="Mu D."/>
            <person name="Ma Y.Y."/>
            <person name="Niu Y.Y."/>
            <person name="Sun X.Q."/>
            <person name="Xia J.Q."/>
            <person name="Xiao J."/>
            <person name="Xiong Z.Q."/>
            <person name="Xu L."/>
            <person name="Yang L."/>
            <person name="Zhang Y."/>
            <person name="Zhao W."/>
            <person name="Zhao X.D."/>
            <person name="Zheng Y.T."/>
            <person name="Zhou J.M."/>
            <person name="Zhu Y.B."/>
            <person name="Zhang G.J."/>
            <person name="Wang J."/>
            <person name="Yao Y.G."/>
        </authorList>
    </citation>
    <scope>NUCLEOTIDE SEQUENCE [LARGE SCALE GENOMIC DNA]</scope>
</reference>
<accession>L9L1U1</accession>
<evidence type="ECO:0000313" key="1">
    <source>
        <dbReference type="EMBL" id="ELW68729.1"/>
    </source>
</evidence>
<organism evidence="1 2">
    <name type="scientific">Tupaia chinensis</name>
    <name type="common">Chinese tree shrew</name>
    <name type="synonym">Tupaia belangeri chinensis</name>
    <dbReference type="NCBI Taxonomy" id="246437"/>
    <lineage>
        <taxon>Eukaryota</taxon>
        <taxon>Metazoa</taxon>
        <taxon>Chordata</taxon>
        <taxon>Craniata</taxon>
        <taxon>Vertebrata</taxon>
        <taxon>Euteleostomi</taxon>
        <taxon>Mammalia</taxon>
        <taxon>Eutheria</taxon>
        <taxon>Euarchontoglires</taxon>
        <taxon>Scandentia</taxon>
        <taxon>Tupaiidae</taxon>
        <taxon>Tupaia</taxon>
    </lineage>
</organism>